<reference evidence="3" key="1">
    <citation type="journal article" date="2019" name="Int. J. Syst. Evol. Microbiol.">
        <title>The Global Catalogue of Microorganisms (GCM) 10K type strain sequencing project: providing services to taxonomists for standard genome sequencing and annotation.</title>
        <authorList>
            <consortium name="The Broad Institute Genomics Platform"/>
            <consortium name="The Broad Institute Genome Sequencing Center for Infectious Disease"/>
            <person name="Wu L."/>
            <person name="Ma J."/>
        </authorList>
    </citation>
    <scope>NUCLEOTIDE SEQUENCE [LARGE SCALE GENOMIC DNA]</scope>
    <source>
        <strain evidence="3">JCM 18055</strain>
    </source>
</reference>
<sequence>MGADPFRKKAGVRALADTADGRRSCCACSAAPLPTRHRNRPYRRSSRNQKDANAAHARQRGPGERVNAS</sequence>
<organism evidence="2 3">
    <name type="scientific">Pseudonocardia yuanmonensis</name>
    <dbReference type="NCBI Taxonomy" id="1095914"/>
    <lineage>
        <taxon>Bacteria</taxon>
        <taxon>Bacillati</taxon>
        <taxon>Actinomycetota</taxon>
        <taxon>Actinomycetes</taxon>
        <taxon>Pseudonocardiales</taxon>
        <taxon>Pseudonocardiaceae</taxon>
        <taxon>Pseudonocardia</taxon>
    </lineage>
</organism>
<evidence type="ECO:0000313" key="3">
    <source>
        <dbReference type="Proteomes" id="UP001500325"/>
    </source>
</evidence>
<accession>A0ABP8W215</accession>
<feature type="region of interest" description="Disordered" evidence="1">
    <location>
        <begin position="1"/>
        <end position="69"/>
    </location>
</feature>
<feature type="compositionally biased region" description="Basic residues" evidence="1">
    <location>
        <begin position="35"/>
        <end position="47"/>
    </location>
</feature>
<evidence type="ECO:0000256" key="1">
    <source>
        <dbReference type="SAM" id="MobiDB-lite"/>
    </source>
</evidence>
<dbReference type="Proteomes" id="UP001500325">
    <property type="component" value="Unassembled WGS sequence"/>
</dbReference>
<proteinExistence type="predicted"/>
<name>A0ABP8W215_9PSEU</name>
<comment type="caution">
    <text evidence="2">The sequence shown here is derived from an EMBL/GenBank/DDBJ whole genome shotgun (WGS) entry which is preliminary data.</text>
</comment>
<keyword evidence="3" id="KW-1185">Reference proteome</keyword>
<gene>
    <name evidence="2" type="ORF">GCM10023215_07780</name>
</gene>
<dbReference type="EMBL" id="BAABIC010000002">
    <property type="protein sequence ID" value="GAA4677516.1"/>
    <property type="molecule type" value="Genomic_DNA"/>
</dbReference>
<evidence type="ECO:0000313" key="2">
    <source>
        <dbReference type="EMBL" id="GAA4677516.1"/>
    </source>
</evidence>
<protein>
    <submittedName>
        <fullName evidence="2">Uncharacterized protein</fullName>
    </submittedName>
</protein>